<name>A0A8H3XKH0_GIGMA</name>
<keyword evidence="2" id="KW-1185">Reference proteome</keyword>
<protein>
    <submittedName>
        <fullName evidence="1">Uncharacterized protein</fullName>
    </submittedName>
</protein>
<dbReference type="OrthoDB" id="2448864at2759"/>
<dbReference type="AlphaFoldDB" id="A0A8H3XKH0"/>
<dbReference type="Proteomes" id="UP000439903">
    <property type="component" value="Unassembled WGS sequence"/>
</dbReference>
<proteinExistence type="predicted"/>
<gene>
    <name evidence="1" type="ORF">F8M41_024329</name>
</gene>
<evidence type="ECO:0000313" key="1">
    <source>
        <dbReference type="EMBL" id="KAF0476745.1"/>
    </source>
</evidence>
<reference evidence="1 2" key="1">
    <citation type="journal article" date="2019" name="Environ. Microbiol.">
        <title>At the nexus of three kingdoms: the genome of the mycorrhizal fungus Gigaspora margarita provides insights into plant, endobacterial and fungal interactions.</title>
        <authorList>
            <person name="Venice F."/>
            <person name="Ghignone S."/>
            <person name="Salvioli di Fossalunga A."/>
            <person name="Amselem J."/>
            <person name="Novero M."/>
            <person name="Xianan X."/>
            <person name="Sedzielewska Toro K."/>
            <person name="Morin E."/>
            <person name="Lipzen A."/>
            <person name="Grigoriev I.V."/>
            <person name="Henrissat B."/>
            <person name="Martin F.M."/>
            <person name="Bonfante P."/>
        </authorList>
    </citation>
    <scope>NUCLEOTIDE SEQUENCE [LARGE SCALE GENOMIC DNA]</scope>
    <source>
        <strain evidence="1 2">BEG34</strain>
    </source>
</reference>
<organism evidence="1 2">
    <name type="scientific">Gigaspora margarita</name>
    <dbReference type="NCBI Taxonomy" id="4874"/>
    <lineage>
        <taxon>Eukaryota</taxon>
        <taxon>Fungi</taxon>
        <taxon>Fungi incertae sedis</taxon>
        <taxon>Mucoromycota</taxon>
        <taxon>Glomeromycotina</taxon>
        <taxon>Glomeromycetes</taxon>
        <taxon>Diversisporales</taxon>
        <taxon>Gigasporaceae</taxon>
        <taxon>Gigaspora</taxon>
    </lineage>
</organism>
<accession>A0A8H3XKH0</accession>
<dbReference type="EMBL" id="WTPW01000822">
    <property type="protein sequence ID" value="KAF0476745.1"/>
    <property type="molecule type" value="Genomic_DNA"/>
</dbReference>
<evidence type="ECO:0000313" key="2">
    <source>
        <dbReference type="Proteomes" id="UP000439903"/>
    </source>
</evidence>
<sequence length="135" mass="15387">MLHNKFGTKIDKNNKFFSLRQRFSYNTSKSLTQDSLESSIIQLDPSTVYSSDEPMEYYKESNECSFEENNISYYNETGIYSSEELDVDQNSCEFTLKASSNCNSCDELSSDDKSSSNSLSISVENEFFDDIADKA</sequence>
<comment type="caution">
    <text evidence="1">The sequence shown here is derived from an EMBL/GenBank/DDBJ whole genome shotgun (WGS) entry which is preliminary data.</text>
</comment>